<dbReference type="InterPro" id="IPR016215">
    <property type="entry name" value="NTA_MOA"/>
</dbReference>
<dbReference type="Pfam" id="PF00296">
    <property type="entry name" value="Bac_luciferase"/>
    <property type="match status" value="1"/>
</dbReference>
<keyword evidence="4 8" id="KW-0503">Monooxygenase</keyword>
<evidence type="ECO:0000256" key="3">
    <source>
        <dbReference type="ARBA" id="ARBA00023002"/>
    </source>
</evidence>
<sequence>MNHPAQVSLDSTDSASDPAHRPKQILLNAFDMNSVGHINHGLWTHPRDQSHRFDQLSYWTELAQTLEKGLFDGLFIADITGVYDVYQDNIDLTLKESIQLPSHDPAPLISAMAAVTQHLGFGVTVNLSYETPYPFARRFATLDHLTQGRIGWNIVTGYLDSAERLIGQKGLKDHDLRYAQAEEFLSLCYKFWEGSWQSDAVLKDKQQRIFSDPTKVHAIDHQGQFYQSQGVFQVAPSPQRTPVLFQAGASPRGLAFATQHAECLFIGGDTVANIKAQVEKIRLQAQKNGRDPAAIKIFVGTTVVTAATDAQAEEKLAEYARYASPEAGLAHYSSSVGIDLSRYAEDEAIPYRQTNSIASVNEKFKQLQITPANLKAQHLLGGRYPLIVGSGQTVAEKLIHILDETGIDGFNLTRTVAPESHHDFIRWVVPELQSRGRYKTAYAAGTLRNKLFNQGDLLSTQHPVQAYRCQAAQSDQQQSTAFALDSQ</sequence>
<dbReference type="EMBL" id="SLVJ01000034">
    <property type="protein sequence ID" value="TCM60260.1"/>
    <property type="molecule type" value="Genomic_DNA"/>
</dbReference>
<keyword evidence="1 6" id="KW-0285">Flavoprotein</keyword>
<dbReference type="SUPFAM" id="SSF51679">
    <property type="entry name" value="Bacterial luciferase-like"/>
    <property type="match status" value="1"/>
</dbReference>
<keyword evidence="2 6" id="KW-0288">FMN</keyword>
<dbReference type="InterPro" id="IPR036661">
    <property type="entry name" value="Luciferase-like_sf"/>
</dbReference>
<name>A0A4R1XEI2_ACICA</name>
<evidence type="ECO:0000313" key="9">
    <source>
        <dbReference type="Proteomes" id="UP000294963"/>
    </source>
</evidence>
<evidence type="ECO:0000256" key="2">
    <source>
        <dbReference type="ARBA" id="ARBA00022643"/>
    </source>
</evidence>
<evidence type="ECO:0000256" key="4">
    <source>
        <dbReference type="ARBA" id="ARBA00023033"/>
    </source>
</evidence>
<evidence type="ECO:0000313" key="8">
    <source>
        <dbReference type="EMBL" id="TCM60260.1"/>
    </source>
</evidence>
<dbReference type="Gene3D" id="3.20.20.30">
    <property type="entry name" value="Luciferase-like domain"/>
    <property type="match status" value="1"/>
</dbReference>
<comment type="caution">
    <text evidence="8">The sequence shown here is derived from an EMBL/GenBank/DDBJ whole genome shotgun (WGS) entry which is preliminary data.</text>
</comment>
<dbReference type="AlphaFoldDB" id="A0A4R1XEI2"/>
<dbReference type="InterPro" id="IPR011251">
    <property type="entry name" value="Luciferase-like_dom"/>
</dbReference>
<reference evidence="8 9" key="1">
    <citation type="submission" date="2019-03" db="EMBL/GenBank/DDBJ databases">
        <title>Genomic analyses of the natural microbiome of Caenorhabditis elegans.</title>
        <authorList>
            <person name="Samuel B."/>
        </authorList>
    </citation>
    <scope>NUCLEOTIDE SEQUENCE [LARGE SCALE GENOMIC DNA]</scope>
    <source>
        <strain evidence="8 9">JUb89</strain>
    </source>
</reference>
<dbReference type="PANTHER" id="PTHR30011">
    <property type="entry name" value="ALKANESULFONATE MONOOXYGENASE-RELATED"/>
    <property type="match status" value="1"/>
</dbReference>
<keyword evidence="9" id="KW-1185">Reference proteome</keyword>
<evidence type="ECO:0000256" key="6">
    <source>
        <dbReference type="PIRSR" id="PIRSR000337-1"/>
    </source>
</evidence>
<dbReference type="PANTHER" id="PTHR30011:SF16">
    <property type="entry name" value="C2H2 FINGER DOMAIN TRANSCRIPTION FACTOR (EUROFUNG)-RELATED"/>
    <property type="match status" value="1"/>
</dbReference>
<accession>A0A4R1XEI2</accession>
<dbReference type="OrthoDB" id="6133319at2"/>
<feature type="binding site" evidence="6">
    <location>
        <position position="78"/>
    </location>
    <ligand>
        <name>FMN</name>
        <dbReference type="ChEBI" id="CHEBI:58210"/>
    </ligand>
</feature>
<feature type="binding site" evidence="6">
    <location>
        <position position="178"/>
    </location>
    <ligand>
        <name>FMN</name>
        <dbReference type="ChEBI" id="CHEBI:58210"/>
    </ligand>
</feature>
<evidence type="ECO:0000256" key="1">
    <source>
        <dbReference type="ARBA" id="ARBA00022630"/>
    </source>
</evidence>
<evidence type="ECO:0000259" key="7">
    <source>
        <dbReference type="Pfam" id="PF00296"/>
    </source>
</evidence>
<protein>
    <submittedName>
        <fullName evidence="8">FMN-dependent oxidoreductase (Nitrilotriacetate monooxygenase family)</fullName>
    </submittedName>
</protein>
<dbReference type="PIRSF" id="PIRSF000337">
    <property type="entry name" value="NTA_MOA"/>
    <property type="match status" value="1"/>
</dbReference>
<organism evidence="8 9">
    <name type="scientific">Acinetobacter calcoaceticus</name>
    <dbReference type="NCBI Taxonomy" id="471"/>
    <lineage>
        <taxon>Bacteria</taxon>
        <taxon>Pseudomonadati</taxon>
        <taxon>Pseudomonadota</taxon>
        <taxon>Gammaproteobacteria</taxon>
        <taxon>Moraxellales</taxon>
        <taxon>Moraxellaceae</taxon>
        <taxon>Acinetobacter</taxon>
        <taxon>Acinetobacter calcoaceticus/baumannii complex</taxon>
    </lineage>
</organism>
<feature type="domain" description="Luciferase-like" evidence="7">
    <location>
        <begin position="50"/>
        <end position="408"/>
    </location>
</feature>
<dbReference type="NCBIfam" id="TIGR03860">
    <property type="entry name" value="FMN_nitrolo"/>
    <property type="match status" value="1"/>
</dbReference>
<gene>
    <name evidence="8" type="ORF">EC844_13411</name>
</gene>
<dbReference type="GO" id="GO:0004497">
    <property type="term" value="F:monooxygenase activity"/>
    <property type="evidence" value="ECO:0007669"/>
    <property type="project" value="UniProtKB-KW"/>
</dbReference>
<proteinExistence type="inferred from homology"/>
<dbReference type="Proteomes" id="UP000294963">
    <property type="component" value="Unassembled WGS sequence"/>
</dbReference>
<feature type="binding site" evidence="6">
    <location>
        <position position="124"/>
    </location>
    <ligand>
        <name>FMN</name>
        <dbReference type="ChEBI" id="CHEBI:58210"/>
    </ligand>
</feature>
<dbReference type="InterPro" id="IPR051260">
    <property type="entry name" value="Diverse_substr_monoxygenases"/>
</dbReference>
<comment type="similarity">
    <text evidence="5">Belongs to the NtaA/SnaA/DszA monooxygenase family.</text>
</comment>
<feature type="binding site" evidence="6">
    <location>
        <position position="250"/>
    </location>
    <ligand>
        <name>FMN</name>
        <dbReference type="ChEBI" id="CHEBI:58210"/>
    </ligand>
</feature>
<feature type="binding site" evidence="6">
    <location>
        <position position="174"/>
    </location>
    <ligand>
        <name>FMN</name>
        <dbReference type="ChEBI" id="CHEBI:58210"/>
    </ligand>
</feature>
<keyword evidence="3" id="KW-0560">Oxidoreductase</keyword>
<dbReference type="GO" id="GO:0016705">
    <property type="term" value="F:oxidoreductase activity, acting on paired donors, with incorporation or reduction of molecular oxygen"/>
    <property type="evidence" value="ECO:0007669"/>
    <property type="project" value="InterPro"/>
</dbReference>
<evidence type="ECO:0000256" key="5">
    <source>
        <dbReference type="ARBA" id="ARBA00033748"/>
    </source>
</evidence>